<feature type="compositionally biased region" description="Low complexity" evidence="1">
    <location>
        <begin position="76"/>
        <end position="85"/>
    </location>
</feature>
<name>A0AAD7C405_9AGAR</name>
<dbReference type="AlphaFoldDB" id="A0AAD7C405"/>
<accession>A0AAD7C405</accession>
<reference evidence="2" key="1">
    <citation type="submission" date="2023-03" db="EMBL/GenBank/DDBJ databases">
        <title>Massive genome expansion in bonnet fungi (Mycena s.s.) driven by repeated elements and novel gene families across ecological guilds.</title>
        <authorList>
            <consortium name="Lawrence Berkeley National Laboratory"/>
            <person name="Harder C.B."/>
            <person name="Miyauchi S."/>
            <person name="Viragh M."/>
            <person name="Kuo A."/>
            <person name="Thoen E."/>
            <person name="Andreopoulos B."/>
            <person name="Lu D."/>
            <person name="Skrede I."/>
            <person name="Drula E."/>
            <person name="Henrissat B."/>
            <person name="Morin E."/>
            <person name="Kohler A."/>
            <person name="Barry K."/>
            <person name="LaButti K."/>
            <person name="Morin E."/>
            <person name="Salamov A."/>
            <person name="Lipzen A."/>
            <person name="Mereny Z."/>
            <person name="Hegedus B."/>
            <person name="Baldrian P."/>
            <person name="Stursova M."/>
            <person name="Weitz H."/>
            <person name="Taylor A."/>
            <person name="Grigoriev I.V."/>
            <person name="Nagy L.G."/>
            <person name="Martin F."/>
            <person name="Kauserud H."/>
        </authorList>
    </citation>
    <scope>NUCLEOTIDE SEQUENCE</scope>
    <source>
        <strain evidence="2">9284</strain>
    </source>
</reference>
<keyword evidence="3" id="KW-1185">Reference proteome</keyword>
<organism evidence="2 3">
    <name type="scientific">Roridomyces roridus</name>
    <dbReference type="NCBI Taxonomy" id="1738132"/>
    <lineage>
        <taxon>Eukaryota</taxon>
        <taxon>Fungi</taxon>
        <taxon>Dikarya</taxon>
        <taxon>Basidiomycota</taxon>
        <taxon>Agaricomycotina</taxon>
        <taxon>Agaricomycetes</taxon>
        <taxon>Agaricomycetidae</taxon>
        <taxon>Agaricales</taxon>
        <taxon>Marasmiineae</taxon>
        <taxon>Mycenaceae</taxon>
        <taxon>Roridomyces</taxon>
    </lineage>
</organism>
<feature type="compositionally biased region" description="Basic and acidic residues" evidence="1">
    <location>
        <begin position="187"/>
        <end position="205"/>
    </location>
</feature>
<feature type="compositionally biased region" description="Polar residues" evidence="1">
    <location>
        <begin position="105"/>
        <end position="122"/>
    </location>
</feature>
<gene>
    <name evidence="2" type="ORF">FB45DRAFT_902954</name>
</gene>
<feature type="region of interest" description="Disordered" evidence="1">
    <location>
        <begin position="223"/>
        <end position="274"/>
    </location>
</feature>
<proteinExistence type="predicted"/>
<evidence type="ECO:0000313" key="2">
    <source>
        <dbReference type="EMBL" id="KAJ7638464.1"/>
    </source>
</evidence>
<sequence>MITVFPSPVAGSNIRNGARAIIADDDEVPPIAFLREASPSVSPVISPVLEMRRTLGSQNVDAGVKAKTAGAPLPQPSAGSASRPRSPFRDSPAPQTSAFPLFPQLSASTSKAGPNDSATRRTQAPRYSDSLIRRHVVPRERSEPRGAPARQRGLQAALEEAPIGRLNRPPELDDHGVWRMVTALKEENTSARKEREKSWQPEQHSKTALTAGYIERLEEAFGPGSVLRGEGGKPGEAPRGRKRKRAPATGKSNRGSASVTTGRSESVESGEIEDQDMERRVKEWIAELEVLVKGKQRMRREDFKALADTMKEIADITLEEGQALGDQGRRLQQTLARIGEAEIPFGDEHQVGKLARKLVKSWPGAA</sequence>
<evidence type="ECO:0000256" key="1">
    <source>
        <dbReference type="SAM" id="MobiDB-lite"/>
    </source>
</evidence>
<dbReference type="EMBL" id="JARKIF010000005">
    <property type="protein sequence ID" value="KAJ7638464.1"/>
    <property type="molecule type" value="Genomic_DNA"/>
</dbReference>
<protein>
    <submittedName>
        <fullName evidence="2">Uncharacterized protein</fullName>
    </submittedName>
</protein>
<feature type="compositionally biased region" description="Polar residues" evidence="1">
    <location>
        <begin position="250"/>
        <end position="264"/>
    </location>
</feature>
<feature type="region of interest" description="Disordered" evidence="1">
    <location>
        <begin position="68"/>
        <end position="153"/>
    </location>
</feature>
<feature type="region of interest" description="Disordered" evidence="1">
    <location>
        <begin position="187"/>
        <end position="206"/>
    </location>
</feature>
<evidence type="ECO:0000313" key="3">
    <source>
        <dbReference type="Proteomes" id="UP001221142"/>
    </source>
</evidence>
<dbReference type="Proteomes" id="UP001221142">
    <property type="component" value="Unassembled WGS sequence"/>
</dbReference>
<feature type="compositionally biased region" description="Basic and acidic residues" evidence="1">
    <location>
        <begin position="230"/>
        <end position="239"/>
    </location>
</feature>
<comment type="caution">
    <text evidence="2">The sequence shown here is derived from an EMBL/GenBank/DDBJ whole genome shotgun (WGS) entry which is preliminary data.</text>
</comment>